<comment type="caution">
    <text evidence="1">The sequence shown here is derived from an EMBL/GenBank/DDBJ whole genome shotgun (WGS) entry which is preliminary data.</text>
</comment>
<accession>A0A392T1I0</accession>
<protein>
    <submittedName>
        <fullName evidence="1">Uncharacterized protein</fullName>
    </submittedName>
</protein>
<proteinExistence type="predicted"/>
<reference evidence="1 2" key="1">
    <citation type="journal article" date="2018" name="Front. Plant Sci.">
        <title>Red Clover (Trifolium pratense) and Zigzag Clover (T. medium) - A Picture of Genomic Similarities and Differences.</title>
        <authorList>
            <person name="Dluhosova J."/>
            <person name="Istvanek J."/>
            <person name="Nedelnik J."/>
            <person name="Repkova J."/>
        </authorList>
    </citation>
    <scope>NUCLEOTIDE SEQUENCE [LARGE SCALE GENOMIC DNA]</scope>
    <source>
        <strain evidence="2">cv. 10/8</strain>
        <tissue evidence="1">Leaf</tissue>
    </source>
</reference>
<evidence type="ECO:0000313" key="2">
    <source>
        <dbReference type="Proteomes" id="UP000265520"/>
    </source>
</evidence>
<feature type="non-terminal residue" evidence="1">
    <location>
        <position position="1"/>
    </location>
</feature>
<dbReference type="AlphaFoldDB" id="A0A392T1I0"/>
<dbReference type="EMBL" id="LXQA010476203">
    <property type="protein sequence ID" value="MCI54237.1"/>
    <property type="molecule type" value="Genomic_DNA"/>
</dbReference>
<keyword evidence="2" id="KW-1185">Reference proteome</keyword>
<evidence type="ECO:0000313" key="1">
    <source>
        <dbReference type="EMBL" id="MCI54237.1"/>
    </source>
</evidence>
<organism evidence="1 2">
    <name type="scientific">Trifolium medium</name>
    <dbReference type="NCBI Taxonomy" id="97028"/>
    <lineage>
        <taxon>Eukaryota</taxon>
        <taxon>Viridiplantae</taxon>
        <taxon>Streptophyta</taxon>
        <taxon>Embryophyta</taxon>
        <taxon>Tracheophyta</taxon>
        <taxon>Spermatophyta</taxon>
        <taxon>Magnoliopsida</taxon>
        <taxon>eudicotyledons</taxon>
        <taxon>Gunneridae</taxon>
        <taxon>Pentapetalae</taxon>
        <taxon>rosids</taxon>
        <taxon>fabids</taxon>
        <taxon>Fabales</taxon>
        <taxon>Fabaceae</taxon>
        <taxon>Papilionoideae</taxon>
        <taxon>50 kb inversion clade</taxon>
        <taxon>NPAAA clade</taxon>
        <taxon>Hologalegina</taxon>
        <taxon>IRL clade</taxon>
        <taxon>Trifolieae</taxon>
        <taxon>Trifolium</taxon>
    </lineage>
</organism>
<sequence length="77" mass="8773">CKIISENAKKKELESKASQITKDEIDKEARIGIKNYASAKVIDGAIIKLNEENEVLVKKMKVTKDLYDKLRDPLLKK</sequence>
<dbReference type="Proteomes" id="UP000265520">
    <property type="component" value="Unassembled WGS sequence"/>
</dbReference>
<name>A0A392T1I0_9FABA</name>